<dbReference type="NCBIfam" id="NF007922">
    <property type="entry name" value="PRK10637.1"/>
    <property type="match status" value="1"/>
</dbReference>
<dbReference type="NCBIfam" id="NF004790">
    <property type="entry name" value="PRK06136.1"/>
    <property type="match status" value="1"/>
</dbReference>
<dbReference type="InterPro" id="IPR036291">
    <property type="entry name" value="NAD(P)-bd_dom_sf"/>
</dbReference>
<keyword evidence="3" id="KW-0169">Cobalamin biosynthesis</keyword>
<keyword evidence="6" id="KW-0949">S-adenosyl-L-methionine</keyword>
<dbReference type="InterPro" id="IPR012409">
    <property type="entry name" value="Sirohaem_synth"/>
</dbReference>
<dbReference type="EC" id="4.99.1.4" evidence="17"/>
<evidence type="ECO:0000256" key="1">
    <source>
        <dbReference type="ARBA" id="ARBA00005010"/>
    </source>
</evidence>
<dbReference type="InterPro" id="IPR014777">
    <property type="entry name" value="4pyrrole_Mease_sub1"/>
</dbReference>
<name>A0A6J4KIC6_9HYPH</name>
<comment type="pathway">
    <text evidence="12">Porphyrin-containing compound metabolism; siroheme biosynthesis; precorrin-2 from uroporphyrinogen III: step 1/1.</text>
</comment>
<evidence type="ECO:0000256" key="8">
    <source>
        <dbReference type="ARBA" id="ARBA00023027"/>
    </source>
</evidence>
<dbReference type="GO" id="GO:0051287">
    <property type="term" value="F:NAD binding"/>
    <property type="evidence" value="ECO:0007669"/>
    <property type="project" value="InterPro"/>
</dbReference>
<evidence type="ECO:0000256" key="11">
    <source>
        <dbReference type="ARBA" id="ARBA00023268"/>
    </source>
</evidence>
<dbReference type="PIRSF" id="PIRSF036426">
    <property type="entry name" value="Sirohaem_synth"/>
    <property type="match status" value="1"/>
</dbReference>
<dbReference type="EMBL" id="CADCUC010000020">
    <property type="protein sequence ID" value="CAA9305763.1"/>
    <property type="molecule type" value="Genomic_DNA"/>
</dbReference>
<dbReference type="GO" id="GO:0004851">
    <property type="term" value="F:uroporphyrin-III C-methyltransferase activity"/>
    <property type="evidence" value="ECO:0007669"/>
    <property type="project" value="UniProtKB-EC"/>
</dbReference>
<reference evidence="17" key="1">
    <citation type="submission" date="2020-02" db="EMBL/GenBank/DDBJ databases">
        <authorList>
            <person name="Meier V. D."/>
        </authorList>
    </citation>
    <scope>NUCLEOTIDE SEQUENCE</scope>
    <source>
        <strain evidence="17">AVDCRST_MAG90</strain>
    </source>
</reference>
<keyword evidence="9 17" id="KW-0456">Lyase</keyword>
<dbReference type="InterPro" id="IPR037115">
    <property type="entry name" value="Sirohaem_synt_dimer_dom_sf"/>
</dbReference>
<dbReference type="UniPathway" id="UPA00262">
    <property type="reaction ID" value="UER00211"/>
</dbReference>
<evidence type="ECO:0000256" key="3">
    <source>
        <dbReference type="ARBA" id="ARBA00022573"/>
    </source>
</evidence>
<dbReference type="Gene3D" id="3.30.950.10">
    <property type="entry name" value="Methyltransferase, Cobalt-precorrin-4 Transmethylase, Domain 2"/>
    <property type="match status" value="1"/>
</dbReference>
<dbReference type="InterPro" id="IPR035996">
    <property type="entry name" value="4pyrrol_Methylase_sf"/>
</dbReference>
<dbReference type="EC" id="2.1.1.107" evidence="17"/>
<evidence type="ECO:0000256" key="7">
    <source>
        <dbReference type="ARBA" id="ARBA00023002"/>
    </source>
</evidence>
<keyword evidence="5 17" id="KW-0808">Transferase</keyword>
<feature type="active site" description="Proton donor" evidence="14">
    <location>
        <position position="291"/>
    </location>
</feature>
<dbReference type="InterPro" id="IPR003043">
    <property type="entry name" value="Uropor_MeTrfase_CS"/>
</dbReference>
<feature type="domain" description="Tetrapyrrole methylase" evidence="15">
    <location>
        <begin position="239"/>
        <end position="450"/>
    </location>
</feature>
<evidence type="ECO:0000256" key="10">
    <source>
        <dbReference type="ARBA" id="ARBA00023244"/>
    </source>
</evidence>
<dbReference type="Gene3D" id="3.40.50.720">
    <property type="entry name" value="NAD(P)-binding Rossmann-like Domain"/>
    <property type="match status" value="1"/>
</dbReference>
<dbReference type="Gene3D" id="1.10.8.210">
    <property type="entry name" value="Sirohaem synthase, dimerisation domain"/>
    <property type="match status" value="1"/>
</dbReference>
<sequence>MAPPNTPRETRPPRLDALAKLPIFLDLAGKRVVLAGGGEPVVWKAELLAAAGAKVAIYAEHPEPELEALVADHPDALTLHRRAWTDSDLDGAWLGVADEPDPAEAARFVAAARTRGLLVNVIDNPPYCDFQFCTIVNRSPVVIGISTDGAAPILGQAIRRRIEAILPASLGSWGRTAKIFRDRVKELFPTKADRRRFWEKFVDVTFISQAQEDEQLAKIERLAAEILADKGDGPAIGEVVLVGAGPGDPELLTLKAMRELHSADVIVYDRLVTPGVLELGRREARRVHVGKEGHGAACRQEDISALLVDLALEGKRVVRLKGGDPAIFGRTGEEVEACRAAGVPVRIVPGVTSASAAAAALGVSLTHRDHAQRLQFVTGHDRHGALPQDVDLDALADPRATTVVYMGRRTAATLAGELMRRGLAPATPVIVASNASRADEKHTATTLEALAEGAGLAVENAPTLVLIGAALDASEREVSRPARTSLRLASAV</sequence>
<dbReference type="Pfam" id="PF10414">
    <property type="entry name" value="CysG_dimeriser"/>
    <property type="match status" value="1"/>
</dbReference>
<dbReference type="Pfam" id="PF00590">
    <property type="entry name" value="TP_methylase"/>
    <property type="match status" value="1"/>
</dbReference>
<dbReference type="InterPro" id="IPR000878">
    <property type="entry name" value="4pyrrol_Mease"/>
</dbReference>
<keyword evidence="7 17" id="KW-0560">Oxidoreductase</keyword>
<gene>
    <name evidence="17" type="ORF">AVDCRST_MAG90-92</name>
</gene>
<evidence type="ECO:0000256" key="2">
    <source>
        <dbReference type="ARBA" id="ARBA00005879"/>
    </source>
</evidence>
<dbReference type="GO" id="GO:0019354">
    <property type="term" value="P:siroheme biosynthetic process"/>
    <property type="evidence" value="ECO:0007669"/>
    <property type="project" value="UniProtKB-UniPathway"/>
</dbReference>
<comment type="similarity">
    <text evidence="2">Belongs to the precorrin methyltransferase family.</text>
</comment>
<dbReference type="AlphaFoldDB" id="A0A6J4KIC6"/>
<dbReference type="Pfam" id="PF13241">
    <property type="entry name" value="NAD_binding_7"/>
    <property type="match status" value="1"/>
</dbReference>
<comment type="catalytic activity">
    <reaction evidence="13">
        <text>precorrin-2 + NAD(+) = sirohydrochlorin + NADH + 2 H(+)</text>
        <dbReference type="Rhea" id="RHEA:15613"/>
        <dbReference type="ChEBI" id="CHEBI:15378"/>
        <dbReference type="ChEBI" id="CHEBI:57540"/>
        <dbReference type="ChEBI" id="CHEBI:57945"/>
        <dbReference type="ChEBI" id="CHEBI:58351"/>
        <dbReference type="ChEBI" id="CHEBI:58827"/>
        <dbReference type="EC" id="1.3.1.76"/>
    </reaction>
</comment>
<dbReference type="Gene3D" id="3.30.160.110">
    <property type="entry name" value="Siroheme synthase, domain 2"/>
    <property type="match status" value="1"/>
</dbReference>
<keyword evidence="8" id="KW-0520">NAD</keyword>
<evidence type="ECO:0000256" key="9">
    <source>
        <dbReference type="ARBA" id="ARBA00023239"/>
    </source>
</evidence>
<evidence type="ECO:0000256" key="14">
    <source>
        <dbReference type="PIRSR" id="PIRSR036426-1"/>
    </source>
</evidence>
<evidence type="ECO:0000256" key="13">
    <source>
        <dbReference type="ARBA" id="ARBA00047561"/>
    </source>
</evidence>
<comment type="pathway">
    <text evidence="1">Porphyrin-containing compound metabolism; siroheme biosynthesis; sirohydrochlorin from precorrin-2: step 1/1.</text>
</comment>
<keyword evidence="10" id="KW-0627">Porphyrin biosynthesis</keyword>
<dbReference type="PANTHER" id="PTHR45790">
    <property type="entry name" value="SIROHEME SYNTHASE-RELATED"/>
    <property type="match status" value="1"/>
</dbReference>
<dbReference type="InterPro" id="IPR006366">
    <property type="entry name" value="CobA/CysG_C"/>
</dbReference>
<evidence type="ECO:0000259" key="15">
    <source>
        <dbReference type="Pfam" id="PF00590"/>
    </source>
</evidence>
<dbReference type="SUPFAM" id="SSF53790">
    <property type="entry name" value="Tetrapyrrole methylase"/>
    <property type="match status" value="1"/>
</dbReference>
<keyword evidence="11" id="KW-0511">Multifunctional enzyme</keyword>
<protein>
    <submittedName>
        <fullName evidence="17">Precorrin-2 oxidase @ Sirohydrochlorin ferrochelatase activity of CysG / Uroporphyrinogen-III methyltransferase</fullName>
        <ecNumber evidence="17">1.3.1.76</ecNumber>
        <ecNumber evidence="17">2.1.1.107</ecNumber>
        <ecNumber evidence="17">4.99.1.4</ecNumber>
    </submittedName>
</protein>
<evidence type="ECO:0000256" key="6">
    <source>
        <dbReference type="ARBA" id="ARBA00022691"/>
    </source>
</evidence>
<evidence type="ECO:0000256" key="12">
    <source>
        <dbReference type="ARBA" id="ARBA00025705"/>
    </source>
</evidence>
<dbReference type="InterPro" id="IPR050161">
    <property type="entry name" value="Siro_Cobalamin_biosynth"/>
</dbReference>
<dbReference type="InterPro" id="IPR014776">
    <property type="entry name" value="4pyrrole_Mease_sub2"/>
</dbReference>
<dbReference type="GO" id="GO:0009236">
    <property type="term" value="P:cobalamin biosynthetic process"/>
    <property type="evidence" value="ECO:0007669"/>
    <property type="project" value="UniProtKB-KW"/>
</dbReference>
<dbReference type="GO" id="GO:0043115">
    <property type="term" value="F:precorrin-2 dehydrogenase activity"/>
    <property type="evidence" value="ECO:0007669"/>
    <property type="project" value="UniProtKB-EC"/>
</dbReference>
<evidence type="ECO:0000256" key="4">
    <source>
        <dbReference type="ARBA" id="ARBA00022603"/>
    </source>
</evidence>
<organism evidence="17">
    <name type="scientific">uncultured Microvirga sp</name>
    <dbReference type="NCBI Taxonomy" id="412392"/>
    <lineage>
        <taxon>Bacteria</taxon>
        <taxon>Pseudomonadati</taxon>
        <taxon>Pseudomonadota</taxon>
        <taxon>Alphaproteobacteria</taxon>
        <taxon>Hyphomicrobiales</taxon>
        <taxon>Methylobacteriaceae</taxon>
        <taxon>Microvirga</taxon>
        <taxon>environmental samples</taxon>
    </lineage>
</organism>
<keyword evidence="4 17" id="KW-0489">Methyltransferase</keyword>
<feature type="domain" description="Sirohaem synthase dimerisation" evidence="16">
    <location>
        <begin position="169"/>
        <end position="214"/>
    </location>
</feature>
<evidence type="ECO:0000259" key="16">
    <source>
        <dbReference type="Pfam" id="PF10414"/>
    </source>
</evidence>
<evidence type="ECO:0000256" key="5">
    <source>
        <dbReference type="ARBA" id="ARBA00022679"/>
    </source>
</evidence>
<dbReference type="NCBIfam" id="TIGR01469">
    <property type="entry name" value="cobA_cysG_Cterm"/>
    <property type="match status" value="1"/>
</dbReference>
<dbReference type="PROSITE" id="PS00839">
    <property type="entry name" value="SUMT_1"/>
    <property type="match status" value="1"/>
</dbReference>
<dbReference type="GO" id="GO:0032259">
    <property type="term" value="P:methylation"/>
    <property type="evidence" value="ECO:0007669"/>
    <property type="project" value="UniProtKB-KW"/>
</dbReference>
<dbReference type="GO" id="GO:0051266">
    <property type="term" value="F:sirohydrochlorin ferrochelatase activity"/>
    <property type="evidence" value="ECO:0007669"/>
    <property type="project" value="UniProtKB-EC"/>
</dbReference>
<feature type="active site" description="Proton acceptor" evidence="14">
    <location>
        <position position="269"/>
    </location>
</feature>
<dbReference type="PANTHER" id="PTHR45790:SF3">
    <property type="entry name" value="S-ADENOSYL-L-METHIONINE-DEPENDENT UROPORPHYRINOGEN III METHYLTRANSFERASE, CHLOROPLASTIC"/>
    <property type="match status" value="1"/>
</dbReference>
<dbReference type="FunFam" id="3.40.1010.10:FF:000001">
    <property type="entry name" value="Siroheme synthase"/>
    <property type="match status" value="1"/>
</dbReference>
<dbReference type="SUPFAM" id="SSF51735">
    <property type="entry name" value="NAD(P)-binding Rossmann-fold domains"/>
    <property type="match status" value="1"/>
</dbReference>
<proteinExistence type="inferred from homology"/>
<dbReference type="InterPro" id="IPR019478">
    <property type="entry name" value="Sirohaem_synthase_dimer_dom"/>
</dbReference>
<accession>A0A6J4KIC6</accession>
<dbReference type="SUPFAM" id="SSF75615">
    <property type="entry name" value="Siroheme synthase middle domains-like"/>
    <property type="match status" value="1"/>
</dbReference>
<dbReference type="EC" id="1.3.1.76" evidence="17"/>
<dbReference type="InterPro" id="IPR006367">
    <property type="entry name" value="Sirohaem_synthase_N"/>
</dbReference>
<dbReference type="Gene3D" id="3.40.1010.10">
    <property type="entry name" value="Cobalt-precorrin-4 Transmethylase, Domain 1"/>
    <property type="match status" value="1"/>
</dbReference>
<dbReference type="NCBIfam" id="TIGR01470">
    <property type="entry name" value="cysG_Nterm"/>
    <property type="match status" value="1"/>
</dbReference>
<dbReference type="CDD" id="cd11642">
    <property type="entry name" value="SUMT"/>
    <property type="match status" value="1"/>
</dbReference>
<evidence type="ECO:0000313" key="17">
    <source>
        <dbReference type="EMBL" id="CAA9305763.1"/>
    </source>
</evidence>